<evidence type="ECO:0000256" key="1">
    <source>
        <dbReference type="SAM" id="MobiDB-lite"/>
    </source>
</evidence>
<keyword evidence="2" id="KW-1133">Transmembrane helix</keyword>
<dbReference type="OrthoDB" id="7870512at2759"/>
<reference evidence="3" key="1">
    <citation type="submission" date="2014-11" db="EMBL/GenBank/DDBJ databases">
        <authorList>
            <person name="Geib S."/>
        </authorList>
    </citation>
    <scope>NUCLEOTIDE SEQUENCE</scope>
</reference>
<evidence type="ECO:0000313" key="3">
    <source>
        <dbReference type="EMBL" id="JAC98901.1"/>
    </source>
</evidence>
<feature type="region of interest" description="Disordered" evidence="1">
    <location>
        <begin position="1"/>
        <end position="73"/>
    </location>
</feature>
<protein>
    <submittedName>
        <fullName evidence="3">Uncharacterized protein</fullName>
    </submittedName>
</protein>
<dbReference type="AlphaFoldDB" id="A0A0A1WJ91"/>
<keyword evidence="2" id="KW-0812">Transmembrane</keyword>
<evidence type="ECO:0000256" key="2">
    <source>
        <dbReference type="SAM" id="Phobius"/>
    </source>
</evidence>
<dbReference type="EMBL" id="GBXI01015390">
    <property type="protein sequence ID" value="JAC98901.1"/>
    <property type="molecule type" value="Transcribed_RNA"/>
</dbReference>
<feature type="transmembrane region" description="Helical" evidence="2">
    <location>
        <begin position="575"/>
        <end position="596"/>
    </location>
</feature>
<sequence>MDYTRDNKQTTETQDESNETKDDDEDAESISPRQAADAAEAERARETEKQEDTEDDDEDGVHAVSSVKEFKPTPLMVTLEGTHTTDTTTESLASVESTARMQRHVNFEQVMEELGMPTPSTSKVVENVREYVKQIESRLEDYGAGACSSPRFGSTPQASAAQIVELPRETLKLETIKGASELSFTSKLSDDFAAFNEVERMAHDEVERIVAENISPATKRLTERPDFQQVERENQEIAERFRQIMEMFDSFTKNLESLEMPGLQTTEEGAERAALPLRRRLSFKGVRGAEQTADAVVGAPSGGSVYNEFYLEVHGESKGDVRKEVPAVQSVAHKSCNTPSNNTYPQKSEAGLDPMYRDMATTISGLELLDEAKPPATVPSYYTPRVLAVQSLTTIGCQTSSDYFTVQISPMETSSYSRLPSSYAKDLSQTEDDIINALIIDSRTEPPTSSTAGAGTTTTYNDVTETSEITIPQPKGKFLGSTDQSALVKIREPPTTIDLTQDPNAPRVTSVVTDSAGNTTDAPCERTYHTIHIEANSSPSSSVLRRPPLCTRLWNVITDFCAAVCLCLQVNKDCLFCLGFFIAFVVSASFLTAFFYRTLSINPHLVQVPAGSPNFVSHANALHIMQNDNTLYGM</sequence>
<feature type="compositionally biased region" description="Acidic residues" evidence="1">
    <location>
        <begin position="13"/>
        <end position="28"/>
    </location>
</feature>
<keyword evidence="2" id="KW-0472">Membrane</keyword>
<proteinExistence type="predicted"/>
<name>A0A0A1WJ91_ZEUCU</name>
<feature type="compositionally biased region" description="Basic and acidic residues" evidence="1">
    <location>
        <begin position="40"/>
        <end position="50"/>
    </location>
</feature>
<gene>
    <name evidence="3" type="ORF">g.8712</name>
</gene>
<reference evidence="3" key="2">
    <citation type="journal article" date="2015" name="Gigascience">
        <title>Reconstructing a comprehensive transcriptome assembly of a white-pupal translocated strain of the pest fruit fly Bactrocera cucurbitae.</title>
        <authorList>
            <person name="Sim S.B."/>
            <person name="Calla B."/>
            <person name="Hall B."/>
            <person name="DeRego T."/>
            <person name="Geib S.M."/>
        </authorList>
    </citation>
    <scope>NUCLEOTIDE SEQUENCE</scope>
</reference>
<accession>A0A0A1WJ91</accession>
<organism evidence="3">
    <name type="scientific">Zeugodacus cucurbitae</name>
    <name type="common">Melon fruit fly</name>
    <name type="synonym">Bactrocera cucurbitae</name>
    <dbReference type="NCBI Taxonomy" id="28588"/>
    <lineage>
        <taxon>Eukaryota</taxon>
        <taxon>Metazoa</taxon>
        <taxon>Ecdysozoa</taxon>
        <taxon>Arthropoda</taxon>
        <taxon>Hexapoda</taxon>
        <taxon>Insecta</taxon>
        <taxon>Pterygota</taxon>
        <taxon>Neoptera</taxon>
        <taxon>Endopterygota</taxon>
        <taxon>Diptera</taxon>
        <taxon>Brachycera</taxon>
        <taxon>Muscomorpha</taxon>
        <taxon>Tephritoidea</taxon>
        <taxon>Tephritidae</taxon>
        <taxon>Zeugodacus</taxon>
        <taxon>Zeugodacus</taxon>
    </lineage>
</organism>